<dbReference type="Proteomes" id="UP000242381">
    <property type="component" value="Unassembled WGS sequence"/>
</dbReference>
<evidence type="ECO:0000313" key="2">
    <source>
        <dbReference type="Proteomes" id="UP000242381"/>
    </source>
</evidence>
<proteinExistence type="predicted"/>
<sequence length="276" mass="31506">MPSCWKQATRYGRSKNLTKKSNKIGCKARLIATCYFNNPEEVVIPMDGNHCLVFDSAEDLQYLSLSAGVKEAILHIRFTMHGAFRSHNEASTSIAHRDNFIHSEDEYNIFRKVFERAYKRHDNQKASVKLWLNHLETKNYNVYIDNDYDCSFTFGFCSTWQASLLAETRDFSLDATHNTTAFKDGLLYTLVIRHAETETGCPVAFLITTDRSFLPVSRWLYHLKRSASLCPEKITNDMSNMEENAIRSIFPSISTQCCLLLCTESNITASTSQTCA</sequence>
<dbReference type="EMBL" id="KV921327">
    <property type="protein sequence ID" value="ORE18560.1"/>
    <property type="molecule type" value="Genomic_DNA"/>
</dbReference>
<organism evidence="1 2">
    <name type="scientific">Rhizopus microsporus</name>
    <dbReference type="NCBI Taxonomy" id="58291"/>
    <lineage>
        <taxon>Eukaryota</taxon>
        <taxon>Fungi</taxon>
        <taxon>Fungi incertae sedis</taxon>
        <taxon>Mucoromycota</taxon>
        <taxon>Mucoromycotina</taxon>
        <taxon>Mucoromycetes</taxon>
        <taxon>Mucorales</taxon>
        <taxon>Mucorineae</taxon>
        <taxon>Rhizopodaceae</taxon>
        <taxon>Rhizopus</taxon>
    </lineage>
</organism>
<protein>
    <recommendedName>
        <fullName evidence="3">MULE transposase domain-containing protein</fullName>
    </recommendedName>
</protein>
<gene>
    <name evidence="1" type="ORF">BCV71DRAFT_285161</name>
</gene>
<evidence type="ECO:0000313" key="1">
    <source>
        <dbReference type="EMBL" id="ORE18560.1"/>
    </source>
</evidence>
<name>A0A1X0S2P0_RHIZD</name>
<evidence type="ECO:0008006" key="3">
    <source>
        <dbReference type="Google" id="ProtNLM"/>
    </source>
</evidence>
<dbReference type="AlphaFoldDB" id="A0A1X0S2P0"/>
<dbReference type="VEuPathDB" id="FungiDB:BCV72DRAFT_334370"/>
<reference evidence="1 2" key="1">
    <citation type="journal article" date="2016" name="Proc. Natl. Acad. Sci. U.S.A.">
        <title>Lipid metabolic changes in an early divergent fungus govern the establishment of a mutualistic symbiosis with endobacteria.</title>
        <authorList>
            <person name="Lastovetsky O.A."/>
            <person name="Gaspar M.L."/>
            <person name="Mondo S.J."/>
            <person name="LaButti K.M."/>
            <person name="Sandor L."/>
            <person name="Grigoriev I.V."/>
            <person name="Henry S.A."/>
            <person name="Pawlowska T.E."/>
        </authorList>
    </citation>
    <scope>NUCLEOTIDE SEQUENCE [LARGE SCALE GENOMIC DNA]</scope>
    <source>
        <strain evidence="1 2">ATCC 11559</strain>
    </source>
</reference>
<accession>A0A1X0S2P0</accession>
<dbReference type="VEuPathDB" id="FungiDB:BCV72DRAFT_211816"/>